<dbReference type="InterPro" id="IPR017441">
    <property type="entry name" value="Protein_kinase_ATP_BS"/>
</dbReference>
<dbReference type="Proteomes" id="UP000683000">
    <property type="component" value="Unassembled WGS sequence"/>
</dbReference>
<gene>
    <name evidence="2" type="ORF">JVT61DRAFT_15096</name>
</gene>
<evidence type="ECO:0000256" key="1">
    <source>
        <dbReference type="PROSITE-ProRule" id="PRU10141"/>
    </source>
</evidence>
<dbReference type="InterPro" id="IPR011009">
    <property type="entry name" value="Kinase-like_dom_sf"/>
</dbReference>
<dbReference type="EMBL" id="JAGFBS010000009">
    <property type="protein sequence ID" value="KAG6377307.1"/>
    <property type="molecule type" value="Genomic_DNA"/>
</dbReference>
<evidence type="ECO:0000313" key="2">
    <source>
        <dbReference type="EMBL" id="KAG6377307.1"/>
    </source>
</evidence>
<dbReference type="Gene3D" id="1.20.930.20">
    <property type="entry name" value="Adaptor protein Cbl, N-terminal domain"/>
    <property type="match status" value="1"/>
</dbReference>
<protein>
    <recommendedName>
        <fullName evidence="4">Protein kinase domain-containing protein</fullName>
    </recommendedName>
</protein>
<organism evidence="2 3">
    <name type="scientific">Boletus reticuloceps</name>
    <dbReference type="NCBI Taxonomy" id="495285"/>
    <lineage>
        <taxon>Eukaryota</taxon>
        <taxon>Fungi</taxon>
        <taxon>Dikarya</taxon>
        <taxon>Basidiomycota</taxon>
        <taxon>Agaricomycotina</taxon>
        <taxon>Agaricomycetes</taxon>
        <taxon>Agaricomycetidae</taxon>
        <taxon>Boletales</taxon>
        <taxon>Boletineae</taxon>
        <taxon>Boletaceae</taxon>
        <taxon>Boletoideae</taxon>
        <taxon>Boletus</taxon>
    </lineage>
</organism>
<name>A0A8I2YT29_9AGAM</name>
<dbReference type="GO" id="GO:0005524">
    <property type="term" value="F:ATP binding"/>
    <property type="evidence" value="ECO:0007669"/>
    <property type="project" value="UniProtKB-UniRule"/>
</dbReference>
<keyword evidence="3" id="KW-1185">Reference proteome</keyword>
<dbReference type="OrthoDB" id="4062651at2759"/>
<evidence type="ECO:0008006" key="4">
    <source>
        <dbReference type="Google" id="ProtNLM"/>
    </source>
</evidence>
<sequence length="267" mass="30106">MTDILALIGVANASLLGRLLPAFEVVQQMVDVYRHIKLGQKRCKSVIQRAALIIREVHTSSNSKLRSDQINIAKLQKKFGEIQTILQKLADMSFLKALLHFENIDKEIERANQHLTDCLQLFQIHPSSYVQSQRSAAISDRDALRVLLKILVGNYEEIRCCFGLCSDQQIDQTMAVMEREVRNARVAFKGDMPVEVQIMQKSLECIKTTTGRSVLKQNDWLITEYGLDYCGTIGGGGFSTVSKARFRGTMVAVKTLKDVGNMREVRL</sequence>
<feature type="binding site" evidence="1">
    <location>
        <position position="254"/>
    </location>
    <ligand>
        <name>ATP</name>
        <dbReference type="ChEBI" id="CHEBI:30616"/>
    </ligand>
</feature>
<evidence type="ECO:0000313" key="3">
    <source>
        <dbReference type="Proteomes" id="UP000683000"/>
    </source>
</evidence>
<dbReference type="Gene3D" id="3.30.200.20">
    <property type="entry name" value="Phosphorylase Kinase, domain 1"/>
    <property type="match status" value="1"/>
</dbReference>
<reference evidence="2" key="1">
    <citation type="submission" date="2021-03" db="EMBL/GenBank/DDBJ databases">
        <title>Evolutionary innovations through gain and loss of genes in the ectomycorrhizal Boletales.</title>
        <authorList>
            <person name="Wu G."/>
            <person name="Miyauchi S."/>
            <person name="Morin E."/>
            <person name="Yang Z.-L."/>
            <person name="Xu J."/>
            <person name="Martin F.M."/>
        </authorList>
    </citation>
    <scope>NUCLEOTIDE SEQUENCE</scope>
    <source>
        <strain evidence="2">BR01</strain>
    </source>
</reference>
<dbReference type="CDD" id="cd21037">
    <property type="entry name" value="MLKL_NTD"/>
    <property type="match status" value="1"/>
</dbReference>
<dbReference type="SUPFAM" id="SSF56112">
    <property type="entry name" value="Protein kinase-like (PK-like)"/>
    <property type="match status" value="1"/>
</dbReference>
<keyword evidence="1" id="KW-0067">ATP-binding</keyword>
<dbReference type="InterPro" id="IPR059179">
    <property type="entry name" value="MLKL-like_MCAfunc"/>
</dbReference>
<dbReference type="GO" id="GO:0007166">
    <property type="term" value="P:cell surface receptor signaling pathway"/>
    <property type="evidence" value="ECO:0007669"/>
    <property type="project" value="InterPro"/>
</dbReference>
<comment type="caution">
    <text evidence="2">The sequence shown here is derived from an EMBL/GenBank/DDBJ whole genome shotgun (WGS) entry which is preliminary data.</text>
</comment>
<dbReference type="InterPro" id="IPR036537">
    <property type="entry name" value="Adaptor_Cbl_N_dom_sf"/>
</dbReference>
<keyword evidence="1" id="KW-0547">Nucleotide-binding</keyword>
<dbReference type="PROSITE" id="PS00107">
    <property type="entry name" value="PROTEIN_KINASE_ATP"/>
    <property type="match status" value="1"/>
</dbReference>
<dbReference type="AlphaFoldDB" id="A0A8I2YT29"/>
<proteinExistence type="predicted"/>
<accession>A0A8I2YT29</accession>